<organism evidence="2 3">
    <name type="scientific">Limnoglobus roseus</name>
    <dbReference type="NCBI Taxonomy" id="2598579"/>
    <lineage>
        <taxon>Bacteria</taxon>
        <taxon>Pseudomonadati</taxon>
        <taxon>Planctomycetota</taxon>
        <taxon>Planctomycetia</taxon>
        <taxon>Gemmatales</taxon>
        <taxon>Gemmataceae</taxon>
        <taxon>Limnoglobus</taxon>
    </lineage>
</organism>
<evidence type="ECO:0000313" key="2">
    <source>
        <dbReference type="EMBL" id="QEL20094.1"/>
    </source>
</evidence>
<name>A0A5C1AS87_9BACT</name>
<proteinExistence type="predicted"/>
<evidence type="ECO:0000313" key="3">
    <source>
        <dbReference type="Proteomes" id="UP000324974"/>
    </source>
</evidence>
<keyword evidence="1" id="KW-0732">Signal</keyword>
<dbReference type="Proteomes" id="UP000324974">
    <property type="component" value="Chromosome"/>
</dbReference>
<protein>
    <submittedName>
        <fullName evidence="2">TIGR03000 domain-containing protein</fullName>
    </submittedName>
</protein>
<accession>A0A5C1AS87</accession>
<evidence type="ECO:0000256" key="1">
    <source>
        <dbReference type="SAM" id="SignalP"/>
    </source>
</evidence>
<dbReference type="KEGG" id="lrs:PX52LOC_07182"/>
<feature type="chain" id="PRO_5022698759" evidence="1">
    <location>
        <begin position="23"/>
        <end position="168"/>
    </location>
</feature>
<feature type="signal peptide" evidence="1">
    <location>
        <begin position="1"/>
        <end position="22"/>
    </location>
</feature>
<dbReference type="EMBL" id="CP042425">
    <property type="protein sequence ID" value="QEL20094.1"/>
    <property type="molecule type" value="Genomic_DNA"/>
</dbReference>
<reference evidence="3" key="1">
    <citation type="submission" date="2019-08" db="EMBL/GenBank/DDBJ databases">
        <title>Limnoglobus roseus gen. nov., sp. nov., a novel freshwater planctomycete with a giant genome from the family Gemmataceae.</title>
        <authorList>
            <person name="Kulichevskaya I.S."/>
            <person name="Naumoff D.G."/>
            <person name="Miroshnikov K."/>
            <person name="Ivanova A."/>
            <person name="Philippov D.A."/>
            <person name="Hakobyan A."/>
            <person name="Rijpstra I.C."/>
            <person name="Sinninghe Damste J.S."/>
            <person name="Liesack W."/>
            <person name="Dedysh S.N."/>
        </authorList>
    </citation>
    <scope>NUCLEOTIDE SEQUENCE [LARGE SCALE GENOMIC DNA]</scope>
    <source>
        <strain evidence="3">PX52</strain>
    </source>
</reference>
<sequence>MNYRTMAAAVVLLAGTALTASAQTRGFVGVGVGVGGYPGGGYYGYPGWNYYGLPYGPYAYGYPSALGTQWSNGHSLYGPPIPTFGPTPGAFGGGDAHRGHYTYGFLGNYSPSPRLGYSTVNVYPSDRQELTGPSVDAIAPNEVPRSQTSSTSPWVKGGLLGFGVIRRR</sequence>
<gene>
    <name evidence="2" type="ORF">PX52LOC_07182</name>
</gene>
<keyword evidence="3" id="KW-1185">Reference proteome</keyword>
<dbReference type="AlphaFoldDB" id="A0A5C1AS87"/>